<evidence type="ECO:0000313" key="1">
    <source>
        <dbReference type="EMBL" id="ESN92431.1"/>
    </source>
</evidence>
<dbReference type="KEGG" id="hro:HELRODRAFT_181482"/>
<dbReference type="EMBL" id="KB097642">
    <property type="protein sequence ID" value="ESN92431.1"/>
    <property type="molecule type" value="Genomic_DNA"/>
</dbReference>
<dbReference type="InParanoid" id="T1FH17"/>
<dbReference type="EnsemblMetazoa" id="HelroT181482">
    <property type="protein sequence ID" value="HelroP181482"/>
    <property type="gene ID" value="HelroG181482"/>
</dbReference>
<reference evidence="1 3" key="2">
    <citation type="journal article" date="2013" name="Nature">
        <title>Insights into bilaterian evolution from three spiralian genomes.</title>
        <authorList>
            <person name="Simakov O."/>
            <person name="Marletaz F."/>
            <person name="Cho S.J."/>
            <person name="Edsinger-Gonzales E."/>
            <person name="Havlak P."/>
            <person name="Hellsten U."/>
            <person name="Kuo D.H."/>
            <person name="Larsson T."/>
            <person name="Lv J."/>
            <person name="Arendt D."/>
            <person name="Savage R."/>
            <person name="Osoegawa K."/>
            <person name="de Jong P."/>
            <person name="Grimwood J."/>
            <person name="Chapman J.A."/>
            <person name="Shapiro H."/>
            <person name="Aerts A."/>
            <person name="Otillar R.P."/>
            <person name="Terry A.Y."/>
            <person name="Boore J.L."/>
            <person name="Grigoriev I.V."/>
            <person name="Lindberg D.R."/>
            <person name="Seaver E.C."/>
            <person name="Weisblat D.A."/>
            <person name="Putnam N.H."/>
            <person name="Rokhsar D.S."/>
        </authorList>
    </citation>
    <scope>NUCLEOTIDE SEQUENCE</scope>
</reference>
<proteinExistence type="predicted"/>
<dbReference type="HOGENOM" id="CLU_2123750_0_0_1"/>
<reference evidence="2" key="3">
    <citation type="submission" date="2015-06" db="UniProtKB">
        <authorList>
            <consortium name="EnsemblMetazoa"/>
        </authorList>
    </citation>
    <scope>IDENTIFICATION</scope>
</reference>
<gene>
    <name evidence="2" type="primary">20208116</name>
    <name evidence="1" type="ORF">HELRODRAFT_181482</name>
</gene>
<evidence type="ECO:0000313" key="3">
    <source>
        <dbReference type="Proteomes" id="UP000015101"/>
    </source>
</evidence>
<dbReference type="RefSeq" id="XP_009029524.1">
    <property type="nucleotide sequence ID" value="XM_009031276.1"/>
</dbReference>
<reference evidence="3" key="1">
    <citation type="submission" date="2012-12" db="EMBL/GenBank/DDBJ databases">
        <authorList>
            <person name="Hellsten U."/>
            <person name="Grimwood J."/>
            <person name="Chapman J.A."/>
            <person name="Shapiro H."/>
            <person name="Aerts A."/>
            <person name="Otillar R.P."/>
            <person name="Terry A.Y."/>
            <person name="Boore J.L."/>
            <person name="Simakov O."/>
            <person name="Marletaz F."/>
            <person name="Cho S.-J."/>
            <person name="Edsinger-Gonzales E."/>
            <person name="Havlak P."/>
            <person name="Kuo D.-H."/>
            <person name="Larsson T."/>
            <person name="Lv J."/>
            <person name="Arendt D."/>
            <person name="Savage R."/>
            <person name="Osoegawa K."/>
            <person name="de Jong P."/>
            <person name="Lindberg D.R."/>
            <person name="Seaver E.C."/>
            <person name="Weisblat D.A."/>
            <person name="Putnam N.H."/>
            <person name="Grigoriev I.V."/>
            <person name="Rokhsar D.S."/>
        </authorList>
    </citation>
    <scope>NUCLEOTIDE SEQUENCE</scope>
</reference>
<dbReference type="EMBL" id="AMQM01007626">
    <property type="status" value="NOT_ANNOTATED_CDS"/>
    <property type="molecule type" value="Genomic_DNA"/>
</dbReference>
<dbReference type="CTD" id="20208116"/>
<keyword evidence="3" id="KW-1185">Reference proteome</keyword>
<organism evidence="2 3">
    <name type="scientific">Helobdella robusta</name>
    <name type="common">Californian leech</name>
    <dbReference type="NCBI Taxonomy" id="6412"/>
    <lineage>
        <taxon>Eukaryota</taxon>
        <taxon>Metazoa</taxon>
        <taxon>Spiralia</taxon>
        <taxon>Lophotrochozoa</taxon>
        <taxon>Annelida</taxon>
        <taxon>Clitellata</taxon>
        <taxon>Hirudinea</taxon>
        <taxon>Rhynchobdellida</taxon>
        <taxon>Glossiphoniidae</taxon>
        <taxon>Helobdella</taxon>
    </lineage>
</organism>
<evidence type="ECO:0000313" key="2">
    <source>
        <dbReference type="EnsemblMetazoa" id="HelroP181482"/>
    </source>
</evidence>
<sequence length="114" mass="13208">MTHRCDNNSCCQDYGFISYNNSNHISLINDKRHDASITIATINNFNSSIKNIHCYINGRDKSNHSSCNYTSRSSRNSKAITIYSRTLGENTTDAVFENLEFTIHRHHHHHHHHL</sequence>
<name>T1FH17_HELRO</name>
<dbReference type="GeneID" id="20208116"/>
<accession>T1FH17</accession>
<dbReference type="AlphaFoldDB" id="T1FH17"/>
<dbReference type="Proteomes" id="UP000015101">
    <property type="component" value="Unassembled WGS sequence"/>
</dbReference>
<protein>
    <submittedName>
        <fullName evidence="1 2">Uncharacterized protein</fullName>
    </submittedName>
</protein>